<reference evidence="1 2" key="1">
    <citation type="submission" date="2016-07" db="EMBL/GenBank/DDBJ databases">
        <title>Pervasive Adenine N6-methylation of Active Genes in Fungi.</title>
        <authorList>
            <consortium name="DOE Joint Genome Institute"/>
            <person name="Mondo S.J."/>
            <person name="Dannebaum R.O."/>
            <person name="Kuo R.C."/>
            <person name="Labutti K."/>
            <person name="Haridas S."/>
            <person name="Kuo A."/>
            <person name="Salamov A."/>
            <person name="Ahrendt S.R."/>
            <person name="Lipzen A."/>
            <person name="Sullivan W."/>
            <person name="Andreopoulos W.B."/>
            <person name="Clum A."/>
            <person name="Lindquist E."/>
            <person name="Daum C."/>
            <person name="Ramamoorthy G.K."/>
            <person name="Gryganskyi A."/>
            <person name="Culley D."/>
            <person name="Magnuson J.K."/>
            <person name="James T.Y."/>
            <person name="O'Malley M.A."/>
            <person name="Stajich J.E."/>
            <person name="Spatafora J.W."/>
            <person name="Visel A."/>
            <person name="Grigoriev I.V."/>
        </authorList>
    </citation>
    <scope>NUCLEOTIDE SEQUENCE [LARGE SCALE GENOMIC DNA]</scope>
    <source>
        <strain evidence="1 2">NRRL 3301</strain>
    </source>
</reference>
<dbReference type="OrthoDB" id="2282813at2759"/>
<proteinExistence type="predicted"/>
<comment type="caution">
    <text evidence="1">The sequence shown here is derived from an EMBL/GenBank/DDBJ whole genome shotgun (WGS) entry which is preliminary data.</text>
</comment>
<gene>
    <name evidence="1" type="ORF">DM01DRAFT_1329489</name>
</gene>
<protein>
    <submittedName>
        <fullName evidence="1">Uncharacterized protein</fullName>
    </submittedName>
</protein>
<dbReference type="Proteomes" id="UP000242146">
    <property type="component" value="Unassembled WGS sequence"/>
</dbReference>
<accession>A0A1X2G3L9</accession>
<evidence type="ECO:0000313" key="1">
    <source>
        <dbReference type="EMBL" id="ORX43887.1"/>
    </source>
</evidence>
<keyword evidence="2" id="KW-1185">Reference proteome</keyword>
<dbReference type="AlphaFoldDB" id="A0A1X2G3L9"/>
<sequence length="460" mass="52388">MDYFKKTHVRYWDVSEAVEFVLAANPEATSSQVVSLIKNSLMTLSRNKDQMARASQLWISKWEDKSSKIKEMAANRLRMKTNTHVIPSSSKTADTWNSFGKVQQTNNTNVYTSQDDQNIENLHIKRGKKMFDFSPPTLHPSVSNDKARVDPDDQAMLSGMFVIKISDRRFPGVPDEIKQAYETNMIEQAGLQSIKIHTYALDFLKNALGQALADLPVWLWTHGNEAEEMDKSMIKVMRLVLTDFSANCEAPTFPGPTNERTPFVESVVPIFKYFCAATQLLTFAWCEKGLDSQKALAICTGHDYSRKLLDGIGISTLGRSERTLMESSGDVDGDHTLDDTLKLMECGQTVMKFEMNKNRQASYKTFLRRRVLGIQFVGSKLTLLSIQILSCGKWACLVERSALVPRRWDERKHWLQVFELLAKMKCILEEQDAVTEALNNEQTGWETIPIEESIRMKMLQ</sequence>
<dbReference type="EMBL" id="MCGT01000052">
    <property type="protein sequence ID" value="ORX43887.1"/>
    <property type="molecule type" value="Genomic_DNA"/>
</dbReference>
<organism evidence="1 2">
    <name type="scientific">Hesseltinella vesiculosa</name>
    <dbReference type="NCBI Taxonomy" id="101127"/>
    <lineage>
        <taxon>Eukaryota</taxon>
        <taxon>Fungi</taxon>
        <taxon>Fungi incertae sedis</taxon>
        <taxon>Mucoromycota</taxon>
        <taxon>Mucoromycotina</taxon>
        <taxon>Mucoromycetes</taxon>
        <taxon>Mucorales</taxon>
        <taxon>Cunninghamellaceae</taxon>
        <taxon>Hesseltinella</taxon>
    </lineage>
</organism>
<evidence type="ECO:0000313" key="2">
    <source>
        <dbReference type="Proteomes" id="UP000242146"/>
    </source>
</evidence>
<name>A0A1X2G3L9_9FUNG</name>